<dbReference type="RefSeq" id="WP_121205189.1">
    <property type="nucleotide sequence ID" value="NZ_RBZP01000014.1"/>
</dbReference>
<evidence type="ECO:0000313" key="3">
    <source>
        <dbReference type="EMBL" id="RKQ31297.1"/>
    </source>
</evidence>
<dbReference type="OrthoDB" id="9794898at2"/>
<feature type="domain" description="Metallo-beta-lactamase" evidence="2">
    <location>
        <begin position="18"/>
        <end position="210"/>
    </location>
</feature>
<evidence type="ECO:0000256" key="1">
    <source>
        <dbReference type="ARBA" id="ARBA00022833"/>
    </source>
</evidence>
<name>A0A494ZXK9_9BACI</name>
<organism evidence="3 4">
    <name type="scientific">Oceanobacillus halophilus</name>
    <dbReference type="NCBI Taxonomy" id="930130"/>
    <lineage>
        <taxon>Bacteria</taxon>
        <taxon>Bacillati</taxon>
        <taxon>Bacillota</taxon>
        <taxon>Bacilli</taxon>
        <taxon>Bacillales</taxon>
        <taxon>Bacillaceae</taxon>
        <taxon>Oceanobacillus</taxon>
    </lineage>
</organism>
<evidence type="ECO:0000259" key="2">
    <source>
        <dbReference type="SMART" id="SM00849"/>
    </source>
</evidence>
<dbReference type="CDD" id="cd07716">
    <property type="entry name" value="RNaseZ_short-form-like_MBL-fold"/>
    <property type="match status" value="1"/>
</dbReference>
<comment type="caution">
    <text evidence="3">The sequence shown here is derived from an EMBL/GenBank/DDBJ whole genome shotgun (WGS) entry which is preliminary data.</text>
</comment>
<dbReference type="SUPFAM" id="SSF56281">
    <property type="entry name" value="Metallo-hydrolase/oxidoreductase"/>
    <property type="match status" value="1"/>
</dbReference>
<dbReference type="InterPro" id="IPR036866">
    <property type="entry name" value="RibonucZ/Hydroxyglut_hydro"/>
</dbReference>
<gene>
    <name evidence="3" type="ORF">D8M06_14590</name>
</gene>
<dbReference type="PANTHER" id="PTHR46018:SF4">
    <property type="entry name" value="METALLO-HYDROLASE YHFI-RELATED"/>
    <property type="match status" value="1"/>
</dbReference>
<keyword evidence="4" id="KW-1185">Reference proteome</keyword>
<evidence type="ECO:0000313" key="4">
    <source>
        <dbReference type="Proteomes" id="UP000269301"/>
    </source>
</evidence>
<dbReference type="GO" id="GO:0042781">
    <property type="term" value="F:3'-tRNA processing endoribonuclease activity"/>
    <property type="evidence" value="ECO:0007669"/>
    <property type="project" value="TreeGrafter"/>
</dbReference>
<dbReference type="SMART" id="SM00849">
    <property type="entry name" value="Lactamase_B"/>
    <property type="match status" value="1"/>
</dbReference>
<dbReference type="AlphaFoldDB" id="A0A494ZXK9"/>
<keyword evidence="3" id="KW-0378">Hydrolase</keyword>
<dbReference type="Pfam" id="PF00753">
    <property type="entry name" value="Lactamase_B"/>
    <property type="match status" value="1"/>
</dbReference>
<dbReference type="PANTHER" id="PTHR46018">
    <property type="entry name" value="ZINC PHOSPHODIESTERASE ELAC PROTEIN 1"/>
    <property type="match status" value="1"/>
</dbReference>
<protein>
    <submittedName>
        <fullName evidence="3">MBL fold metallo-hydrolase</fullName>
    </submittedName>
</protein>
<dbReference type="Gene3D" id="3.60.15.10">
    <property type="entry name" value="Ribonuclease Z/Hydroxyacylglutathione hydrolase-like"/>
    <property type="match status" value="1"/>
</dbReference>
<accession>A0A494ZXK9</accession>
<proteinExistence type="predicted"/>
<reference evidence="3 4" key="1">
    <citation type="journal article" date="2016" name="Int. J. Syst. Evol. Microbiol.">
        <title>Oceanobacillus halophilus sp. nov., a novel moderately halophilic bacterium from a hypersaline lake.</title>
        <authorList>
            <person name="Amoozegar M.A."/>
            <person name="Bagheri M."/>
            <person name="Makhdoumi A."/>
            <person name="Nikou M.M."/>
            <person name="Fazeli S.A.S."/>
            <person name="Schumann P."/>
            <person name="Sproer C."/>
            <person name="Sanchez-Porro C."/>
            <person name="Ventosa A."/>
        </authorList>
    </citation>
    <scope>NUCLEOTIDE SEQUENCE [LARGE SCALE GENOMIC DNA]</scope>
    <source>
        <strain evidence="3 4">DSM 23996</strain>
    </source>
</reference>
<dbReference type="InterPro" id="IPR001279">
    <property type="entry name" value="Metallo-B-lactamas"/>
</dbReference>
<dbReference type="Proteomes" id="UP000269301">
    <property type="component" value="Unassembled WGS sequence"/>
</dbReference>
<sequence length="243" mass="26785">MKLTVIGCWGGYPAKDGATSSYLLEKDNFSLLIDVGSGALSKLQKYKQVADIDAVIISHYHHDHVADIGVLQYARLIEYYVTGKNAVLPIYGHDGDKEGFESLSHTYTKGVNYDPTKTLELGPFSITFLKTNHPVPCYGMRITDGESVIVYTADSSYQEEWGSFAKEANLLITDCNYYAGLDGSKAGHMNSEEAGKIAAQANVELLMLSHLPQYGEISKLVKEAKQKFDGQIKLAREGFVWNG</sequence>
<keyword evidence="1" id="KW-0862">Zinc</keyword>
<dbReference type="EMBL" id="RBZP01000014">
    <property type="protein sequence ID" value="RKQ31297.1"/>
    <property type="molecule type" value="Genomic_DNA"/>
</dbReference>